<dbReference type="InterPro" id="IPR027417">
    <property type="entry name" value="P-loop_NTPase"/>
</dbReference>
<dbReference type="EMBL" id="BARW01032680">
    <property type="protein sequence ID" value="GAJ02957.1"/>
    <property type="molecule type" value="Genomic_DNA"/>
</dbReference>
<dbReference type="PROSITE" id="PS50929">
    <property type="entry name" value="ABC_TM1F"/>
    <property type="match status" value="1"/>
</dbReference>
<dbReference type="InterPro" id="IPR003439">
    <property type="entry name" value="ABC_transporter-like_ATP-bd"/>
</dbReference>
<evidence type="ECO:0000256" key="3">
    <source>
        <dbReference type="ARBA" id="ARBA00022989"/>
    </source>
</evidence>
<protein>
    <recommendedName>
        <fullName evidence="6">ABC transmembrane type-1 domain-containing protein</fullName>
    </recommendedName>
</protein>
<dbReference type="CDD" id="cd03228">
    <property type="entry name" value="ABCC_MRP_Like"/>
    <property type="match status" value="1"/>
</dbReference>
<evidence type="ECO:0000256" key="5">
    <source>
        <dbReference type="SAM" id="Phobius"/>
    </source>
</evidence>
<keyword evidence="2 5" id="KW-0812">Transmembrane</keyword>
<dbReference type="Gene3D" id="3.40.50.300">
    <property type="entry name" value="P-loop containing nucleotide triphosphate hydrolases"/>
    <property type="match status" value="1"/>
</dbReference>
<keyword evidence="4 5" id="KW-0472">Membrane</keyword>
<dbReference type="InterPro" id="IPR039421">
    <property type="entry name" value="Type_1_exporter"/>
</dbReference>
<accession>X1UHD7</accession>
<evidence type="ECO:0000256" key="4">
    <source>
        <dbReference type="ARBA" id="ARBA00023136"/>
    </source>
</evidence>
<sequence length="241" mass="26959">ASVNAYTKESFSGIQIAKTFRREKKVYNDFIQVNNQSYKVNLKRAFLLNAIFPTLGLIQGFVTMLLILIGSNLVIEGFVGVGELVLFIQSINLLFFPLLVIASFWPMFQTGMAASERIFAIIDTLPLVVQNDSIEPSKLKGEIEFKNLSFGYDKAKLVFDNFSLKINPGESIALVGHTGAGKSSIAKLIARFYEFQGGDILVDGKSIKDYDLNEYRKHVGIIPQTPFLWADTVENNIKYGR</sequence>
<dbReference type="InterPro" id="IPR011527">
    <property type="entry name" value="ABC1_TM_dom"/>
</dbReference>
<comment type="caution">
    <text evidence="7">The sequence shown here is derived from an EMBL/GenBank/DDBJ whole genome shotgun (WGS) entry which is preliminary data.</text>
</comment>
<comment type="subcellular location">
    <subcellularLocation>
        <location evidence="1">Membrane</location>
        <topology evidence="1">Multi-pass membrane protein</topology>
    </subcellularLocation>
</comment>
<dbReference type="AlphaFoldDB" id="X1UHD7"/>
<feature type="transmembrane region" description="Helical" evidence="5">
    <location>
        <begin position="87"/>
        <end position="108"/>
    </location>
</feature>
<dbReference type="Pfam" id="PF00664">
    <property type="entry name" value="ABC_membrane"/>
    <property type="match status" value="1"/>
</dbReference>
<dbReference type="GO" id="GO:0016887">
    <property type="term" value="F:ATP hydrolysis activity"/>
    <property type="evidence" value="ECO:0007669"/>
    <property type="project" value="InterPro"/>
</dbReference>
<dbReference type="Pfam" id="PF00005">
    <property type="entry name" value="ABC_tran"/>
    <property type="match status" value="1"/>
</dbReference>
<dbReference type="GO" id="GO:0015421">
    <property type="term" value="F:ABC-type oligopeptide transporter activity"/>
    <property type="evidence" value="ECO:0007669"/>
    <property type="project" value="TreeGrafter"/>
</dbReference>
<reference evidence="7" key="1">
    <citation type="journal article" date="2014" name="Front. Microbiol.">
        <title>High frequency of phylogenetically diverse reductive dehalogenase-homologous genes in deep subseafloor sedimentary metagenomes.</title>
        <authorList>
            <person name="Kawai M."/>
            <person name="Futagami T."/>
            <person name="Toyoda A."/>
            <person name="Takaki Y."/>
            <person name="Nishi S."/>
            <person name="Hori S."/>
            <person name="Arai W."/>
            <person name="Tsubouchi T."/>
            <person name="Morono Y."/>
            <person name="Uchiyama I."/>
            <person name="Ito T."/>
            <person name="Fujiyama A."/>
            <person name="Inagaki F."/>
            <person name="Takami H."/>
        </authorList>
    </citation>
    <scope>NUCLEOTIDE SEQUENCE</scope>
    <source>
        <strain evidence="7">Expedition CK06-06</strain>
    </source>
</reference>
<proteinExistence type="predicted"/>
<gene>
    <name evidence="7" type="ORF">S12H4_51668</name>
</gene>
<feature type="non-terminal residue" evidence="7">
    <location>
        <position position="241"/>
    </location>
</feature>
<evidence type="ECO:0000313" key="7">
    <source>
        <dbReference type="EMBL" id="GAJ02957.1"/>
    </source>
</evidence>
<keyword evidence="3 5" id="KW-1133">Transmembrane helix</keyword>
<dbReference type="SUPFAM" id="SSF52540">
    <property type="entry name" value="P-loop containing nucleoside triphosphate hydrolases"/>
    <property type="match status" value="1"/>
</dbReference>
<feature type="non-terminal residue" evidence="7">
    <location>
        <position position="1"/>
    </location>
</feature>
<name>X1UHD7_9ZZZZ</name>
<dbReference type="GO" id="GO:0005524">
    <property type="term" value="F:ATP binding"/>
    <property type="evidence" value="ECO:0007669"/>
    <property type="project" value="InterPro"/>
</dbReference>
<dbReference type="InterPro" id="IPR036640">
    <property type="entry name" value="ABC1_TM_sf"/>
</dbReference>
<evidence type="ECO:0000259" key="6">
    <source>
        <dbReference type="PROSITE" id="PS50929"/>
    </source>
</evidence>
<feature type="transmembrane region" description="Helical" evidence="5">
    <location>
        <begin position="46"/>
        <end position="75"/>
    </location>
</feature>
<dbReference type="Gene3D" id="1.20.1560.10">
    <property type="entry name" value="ABC transporter type 1, transmembrane domain"/>
    <property type="match status" value="1"/>
</dbReference>
<feature type="domain" description="ABC transmembrane type-1" evidence="6">
    <location>
        <begin position="1"/>
        <end position="110"/>
    </location>
</feature>
<dbReference type="SUPFAM" id="SSF90123">
    <property type="entry name" value="ABC transporter transmembrane region"/>
    <property type="match status" value="1"/>
</dbReference>
<organism evidence="7">
    <name type="scientific">marine sediment metagenome</name>
    <dbReference type="NCBI Taxonomy" id="412755"/>
    <lineage>
        <taxon>unclassified sequences</taxon>
        <taxon>metagenomes</taxon>
        <taxon>ecological metagenomes</taxon>
    </lineage>
</organism>
<dbReference type="PANTHER" id="PTHR43394">
    <property type="entry name" value="ATP-DEPENDENT PERMEASE MDL1, MITOCHONDRIAL"/>
    <property type="match status" value="1"/>
</dbReference>
<evidence type="ECO:0000256" key="2">
    <source>
        <dbReference type="ARBA" id="ARBA00022692"/>
    </source>
</evidence>
<dbReference type="PANTHER" id="PTHR43394:SF1">
    <property type="entry name" value="ATP-BINDING CASSETTE SUB-FAMILY B MEMBER 10, MITOCHONDRIAL"/>
    <property type="match status" value="1"/>
</dbReference>
<evidence type="ECO:0000256" key="1">
    <source>
        <dbReference type="ARBA" id="ARBA00004141"/>
    </source>
</evidence>
<dbReference type="GO" id="GO:0016020">
    <property type="term" value="C:membrane"/>
    <property type="evidence" value="ECO:0007669"/>
    <property type="project" value="UniProtKB-SubCell"/>
</dbReference>